<gene>
    <name evidence="1" type="ORF">BpHYR1_020403</name>
</gene>
<accession>A0A3M7R6K3</accession>
<dbReference type="AlphaFoldDB" id="A0A3M7R6K3"/>
<proteinExistence type="predicted"/>
<evidence type="ECO:0000313" key="2">
    <source>
        <dbReference type="Proteomes" id="UP000276133"/>
    </source>
</evidence>
<reference evidence="1 2" key="1">
    <citation type="journal article" date="2018" name="Sci. Rep.">
        <title>Genomic signatures of local adaptation to the degree of environmental predictability in rotifers.</title>
        <authorList>
            <person name="Franch-Gras L."/>
            <person name="Hahn C."/>
            <person name="Garcia-Roger E.M."/>
            <person name="Carmona M.J."/>
            <person name="Serra M."/>
            <person name="Gomez A."/>
        </authorList>
    </citation>
    <scope>NUCLEOTIDE SEQUENCE [LARGE SCALE GENOMIC DNA]</scope>
    <source>
        <strain evidence="1">HYR1</strain>
    </source>
</reference>
<name>A0A3M7R6K3_BRAPC</name>
<organism evidence="1 2">
    <name type="scientific">Brachionus plicatilis</name>
    <name type="common">Marine rotifer</name>
    <name type="synonym">Brachionus muelleri</name>
    <dbReference type="NCBI Taxonomy" id="10195"/>
    <lineage>
        <taxon>Eukaryota</taxon>
        <taxon>Metazoa</taxon>
        <taxon>Spiralia</taxon>
        <taxon>Gnathifera</taxon>
        <taxon>Rotifera</taxon>
        <taxon>Eurotatoria</taxon>
        <taxon>Monogononta</taxon>
        <taxon>Pseudotrocha</taxon>
        <taxon>Ploima</taxon>
        <taxon>Brachionidae</taxon>
        <taxon>Brachionus</taxon>
    </lineage>
</organism>
<dbReference type="Proteomes" id="UP000276133">
    <property type="component" value="Unassembled WGS sequence"/>
</dbReference>
<protein>
    <submittedName>
        <fullName evidence="1">Uncharacterized protein</fullName>
    </submittedName>
</protein>
<keyword evidence="2" id="KW-1185">Reference proteome</keyword>
<dbReference type="EMBL" id="REGN01004092">
    <property type="protein sequence ID" value="RNA19166.1"/>
    <property type="molecule type" value="Genomic_DNA"/>
</dbReference>
<sequence>MCSFCVSSESSSFSFSLSWLRSRSSSSSRFSEPKLAACSCICCTCCLYLRNSSSRSFGLIAANAGQVVAGRLGKQAAQLVQIGVDVFGVHEKLFCLFDFVQFNLFLVTVVGQLGPFVLDVLKTLVDFVAPVVVLLDELEAVLFNFGVLDVLVGVYFVLNHLGLEAGLLVELDGRAPVDVLVGHAKLLHFFVHPDLLFGDVFDELPEVERLVQLGQFGLAQVDGVSERALQLVHSVRDHGRVREYAQILALVGRVLVADLFDERVRFLVDARQLFAGKRDVRVDDFVSLDQVFDRDQMGAVVVQREEFVQVGQVVFDLLHFLEDFLQRVARLELEAPVLDQVEQVVPEHEDISFASVYLVYFVIALLFQHFGYVDYVAHAVLERAYVCLNGLLFLECRFH</sequence>
<evidence type="ECO:0000313" key="1">
    <source>
        <dbReference type="EMBL" id="RNA19166.1"/>
    </source>
</evidence>
<comment type="caution">
    <text evidence="1">The sequence shown here is derived from an EMBL/GenBank/DDBJ whole genome shotgun (WGS) entry which is preliminary data.</text>
</comment>